<keyword evidence="3" id="KW-1185">Reference proteome</keyword>
<name>A0A4Z2I226_9TELE</name>
<gene>
    <name evidence="2" type="ORF">EYF80_018211</name>
</gene>
<feature type="region of interest" description="Disordered" evidence="1">
    <location>
        <begin position="21"/>
        <end position="71"/>
    </location>
</feature>
<dbReference type="Proteomes" id="UP000314294">
    <property type="component" value="Unassembled WGS sequence"/>
</dbReference>
<evidence type="ECO:0000313" key="3">
    <source>
        <dbReference type="Proteomes" id="UP000314294"/>
    </source>
</evidence>
<proteinExistence type="predicted"/>
<dbReference type="EMBL" id="SRLO01000148">
    <property type="protein sequence ID" value="TNN71525.1"/>
    <property type="molecule type" value="Genomic_DNA"/>
</dbReference>
<organism evidence="2 3">
    <name type="scientific">Liparis tanakae</name>
    <name type="common">Tanaka's snailfish</name>
    <dbReference type="NCBI Taxonomy" id="230148"/>
    <lineage>
        <taxon>Eukaryota</taxon>
        <taxon>Metazoa</taxon>
        <taxon>Chordata</taxon>
        <taxon>Craniata</taxon>
        <taxon>Vertebrata</taxon>
        <taxon>Euteleostomi</taxon>
        <taxon>Actinopterygii</taxon>
        <taxon>Neopterygii</taxon>
        <taxon>Teleostei</taxon>
        <taxon>Neoteleostei</taxon>
        <taxon>Acanthomorphata</taxon>
        <taxon>Eupercaria</taxon>
        <taxon>Perciformes</taxon>
        <taxon>Cottioidei</taxon>
        <taxon>Cottales</taxon>
        <taxon>Liparidae</taxon>
        <taxon>Liparis</taxon>
    </lineage>
</organism>
<dbReference type="AlphaFoldDB" id="A0A4Z2I226"/>
<feature type="compositionally biased region" description="Gly residues" evidence="1">
    <location>
        <begin position="46"/>
        <end position="71"/>
    </location>
</feature>
<feature type="compositionally biased region" description="Acidic residues" evidence="1">
    <location>
        <begin position="22"/>
        <end position="33"/>
    </location>
</feature>
<evidence type="ECO:0000256" key="1">
    <source>
        <dbReference type="SAM" id="MobiDB-lite"/>
    </source>
</evidence>
<comment type="caution">
    <text evidence="2">The sequence shown here is derived from an EMBL/GenBank/DDBJ whole genome shotgun (WGS) entry which is preliminary data.</text>
</comment>
<reference evidence="2 3" key="1">
    <citation type="submission" date="2019-03" db="EMBL/GenBank/DDBJ databases">
        <title>First draft genome of Liparis tanakae, snailfish: a comprehensive survey of snailfish specific genes.</title>
        <authorList>
            <person name="Kim W."/>
            <person name="Song I."/>
            <person name="Jeong J.-H."/>
            <person name="Kim D."/>
            <person name="Kim S."/>
            <person name="Ryu S."/>
            <person name="Song J.Y."/>
            <person name="Lee S.K."/>
        </authorList>
    </citation>
    <scope>NUCLEOTIDE SEQUENCE [LARGE SCALE GENOMIC DNA]</scope>
    <source>
        <tissue evidence="2">Muscle</tissue>
    </source>
</reference>
<evidence type="ECO:0000313" key="2">
    <source>
        <dbReference type="EMBL" id="TNN71525.1"/>
    </source>
</evidence>
<protein>
    <submittedName>
        <fullName evidence="2">Uncharacterized protein</fullName>
    </submittedName>
</protein>
<accession>A0A4Z2I226</accession>
<sequence length="71" mass="6849">MSPGGLCLGKCRQLGLGFELISSDEEEEEEEEVGGGAGGVKPDQRSGGGGEAGGWDSGPGATGRAQGGGLG</sequence>